<dbReference type="Pfam" id="PF08241">
    <property type="entry name" value="Methyltransf_11"/>
    <property type="match status" value="1"/>
</dbReference>
<dbReference type="InterPro" id="IPR029063">
    <property type="entry name" value="SAM-dependent_MTases_sf"/>
</dbReference>
<dbReference type="GO" id="GO:0032259">
    <property type="term" value="P:methylation"/>
    <property type="evidence" value="ECO:0007669"/>
    <property type="project" value="UniProtKB-KW"/>
</dbReference>
<feature type="domain" description="Methyltransferase type 11" evidence="1">
    <location>
        <begin position="49"/>
        <end position="155"/>
    </location>
</feature>
<proteinExistence type="predicted"/>
<evidence type="ECO:0000313" key="2">
    <source>
        <dbReference type="EMBL" id="MBW6529501.1"/>
    </source>
</evidence>
<dbReference type="CDD" id="cd02440">
    <property type="entry name" value="AdoMet_MTases"/>
    <property type="match status" value="1"/>
</dbReference>
<sequence>MTSGGDWSARVGATWAAEWRRTERAFGDVARLLDDAIVAVAPENGIAADVGCGVGSTALALAAARPGLHVTGIDLAAPLTAIARERAAVVAPHTVRGAGGDRGVDFLVGDAAALLPTLAPLDLIVSRHGVMFFDDPVTSFAAMARAARPGASLVFSCFRAREENDWATALDAAVGVLPRSTGAYAPGPFGLADHALTQNVLAAAGWIGATATRHDVRYVVGAGDDPIADALAFFRRIGPAASALAAAAPDERAAIERRIVAALAARIREGTVAFTAAIWIWVARAGKPS</sequence>
<protein>
    <submittedName>
        <fullName evidence="2">Methyltransferase domain-containing protein</fullName>
    </submittedName>
</protein>
<dbReference type="SUPFAM" id="SSF53335">
    <property type="entry name" value="S-adenosyl-L-methionine-dependent methyltransferases"/>
    <property type="match status" value="1"/>
</dbReference>
<keyword evidence="3" id="KW-1185">Reference proteome</keyword>
<dbReference type="RefSeq" id="WP_219747038.1">
    <property type="nucleotide sequence ID" value="NZ_JAHXZN010000001.1"/>
</dbReference>
<evidence type="ECO:0000313" key="3">
    <source>
        <dbReference type="Proteomes" id="UP000759103"/>
    </source>
</evidence>
<dbReference type="GO" id="GO:0008168">
    <property type="term" value="F:methyltransferase activity"/>
    <property type="evidence" value="ECO:0007669"/>
    <property type="project" value="UniProtKB-KW"/>
</dbReference>
<name>A0ABS7BIR0_9SPHN</name>
<gene>
    <name evidence="2" type="ORF">KZ820_02020</name>
</gene>
<organism evidence="2 3">
    <name type="scientific">Sphingomonas citri</name>
    <dbReference type="NCBI Taxonomy" id="2862499"/>
    <lineage>
        <taxon>Bacteria</taxon>
        <taxon>Pseudomonadati</taxon>
        <taxon>Pseudomonadota</taxon>
        <taxon>Alphaproteobacteria</taxon>
        <taxon>Sphingomonadales</taxon>
        <taxon>Sphingomonadaceae</taxon>
        <taxon>Sphingomonas</taxon>
    </lineage>
</organism>
<evidence type="ECO:0000259" key="1">
    <source>
        <dbReference type="Pfam" id="PF08241"/>
    </source>
</evidence>
<reference evidence="2 3" key="1">
    <citation type="submission" date="2021-07" db="EMBL/GenBank/DDBJ databases">
        <title>Sphingomonas sp.</title>
        <authorList>
            <person name="Feng G."/>
            <person name="Li J."/>
            <person name="Pan M."/>
        </authorList>
    </citation>
    <scope>NUCLEOTIDE SEQUENCE [LARGE SCALE GENOMIC DNA]</scope>
    <source>
        <strain evidence="2 3">RRHST34</strain>
    </source>
</reference>
<dbReference type="InterPro" id="IPR013216">
    <property type="entry name" value="Methyltransf_11"/>
</dbReference>
<dbReference type="Proteomes" id="UP000759103">
    <property type="component" value="Unassembled WGS sequence"/>
</dbReference>
<comment type="caution">
    <text evidence="2">The sequence shown here is derived from an EMBL/GenBank/DDBJ whole genome shotgun (WGS) entry which is preliminary data.</text>
</comment>
<dbReference type="EMBL" id="JAHXZN010000001">
    <property type="protein sequence ID" value="MBW6529501.1"/>
    <property type="molecule type" value="Genomic_DNA"/>
</dbReference>
<keyword evidence="2" id="KW-0489">Methyltransferase</keyword>
<dbReference type="Gene3D" id="3.40.50.150">
    <property type="entry name" value="Vaccinia Virus protein VP39"/>
    <property type="match status" value="1"/>
</dbReference>
<accession>A0ABS7BIR0</accession>
<keyword evidence="2" id="KW-0808">Transferase</keyword>